<sequence>MAHSAGNTAIEESVGTTRGGYKQVVGQMITLPPPELQVPHRWDYWAFSVLQNPP</sequence>
<gene>
    <name evidence="1" type="ORF">I79_009889</name>
</gene>
<name>G3HGZ4_CRIGR</name>
<evidence type="ECO:0000313" key="1">
    <source>
        <dbReference type="EMBL" id="EGW11080.1"/>
    </source>
</evidence>
<protein>
    <submittedName>
        <fullName evidence="1">Uncharacterized protein</fullName>
    </submittedName>
</protein>
<proteinExistence type="predicted"/>
<accession>G3HGZ4</accession>
<dbReference type="Proteomes" id="UP000001075">
    <property type="component" value="Unassembled WGS sequence"/>
</dbReference>
<organism evidence="1 2">
    <name type="scientific">Cricetulus griseus</name>
    <name type="common">Chinese hamster</name>
    <name type="synonym">Cricetulus barabensis griseus</name>
    <dbReference type="NCBI Taxonomy" id="10029"/>
    <lineage>
        <taxon>Eukaryota</taxon>
        <taxon>Metazoa</taxon>
        <taxon>Chordata</taxon>
        <taxon>Craniata</taxon>
        <taxon>Vertebrata</taxon>
        <taxon>Euteleostomi</taxon>
        <taxon>Mammalia</taxon>
        <taxon>Eutheria</taxon>
        <taxon>Euarchontoglires</taxon>
        <taxon>Glires</taxon>
        <taxon>Rodentia</taxon>
        <taxon>Myomorpha</taxon>
        <taxon>Muroidea</taxon>
        <taxon>Cricetidae</taxon>
        <taxon>Cricetinae</taxon>
        <taxon>Cricetulus</taxon>
    </lineage>
</organism>
<reference evidence="2" key="1">
    <citation type="journal article" date="2011" name="Nat. Biotechnol.">
        <title>The genomic sequence of the Chinese hamster ovary (CHO)-K1 cell line.</title>
        <authorList>
            <person name="Xu X."/>
            <person name="Nagarajan H."/>
            <person name="Lewis N.E."/>
            <person name="Pan S."/>
            <person name="Cai Z."/>
            <person name="Liu X."/>
            <person name="Chen W."/>
            <person name="Xie M."/>
            <person name="Wang W."/>
            <person name="Hammond S."/>
            <person name="Andersen M.R."/>
            <person name="Neff N."/>
            <person name="Passarelli B."/>
            <person name="Koh W."/>
            <person name="Fan H.C."/>
            <person name="Wang J."/>
            <person name="Gui Y."/>
            <person name="Lee K.H."/>
            <person name="Betenbaugh M.J."/>
            <person name="Quake S.R."/>
            <person name="Famili I."/>
            <person name="Palsson B.O."/>
            <person name="Wang J."/>
        </authorList>
    </citation>
    <scope>NUCLEOTIDE SEQUENCE [LARGE SCALE GENOMIC DNA]</scope>
    <source>
        <strain evidence="2">CHO K1 cell line</strain>
    </source>
</reference>
<dbReference type="InParanoid" id="G3HGZ4"/>
<dbReference type="EMBL" id="JH000364">
    <property type="protein sequence ID" value="EGW11080.1"/>
    <property type="molecule type" value="Genomic_DNA"/>
</dbReference>
<evidence type="ECO:0000313" key="2">
    <source>
        <dbReference type="Proteomes" id="UP000001075"/>
    </source>
</evidence>
<dbReference type="AlphaFoldDB" id="G3HGZ4"/>